<gene>
    <name evidence="3" type="ORF">HZY62_10450</name>
    <name evidence="4" type="ORF">LX92_02318</name>
</gene>
<reference evidence="4 5" key="1">
    <citation type="submission" date="2018-05" db="EMBL/GenBank/DDBJ databases">
        <title>Genomic Encyclopedia of Archaeal and Bacterial Type Strains, Phase II (KMG-II): from individual species to whole genera.</title>
        <authorList>
            <person name="Goeker M."/>
        </authorList>
    </citation>
    <scope>NUCLEOTIDE SEQUENCE [LARGE SCALE GENOMIC DNA]</scope>
    <source>
        <strain evidence="4 5">DSM 23514</strain>
    </source>
</reference>
<dbReference type="InterPro" id="IPR000601">
    <property type="entry name" value="PKD_dom"/>
</dbReference>
<evidence type="ECO:0000313" key="5">
    <source>
        <dbReference type="Proteomes" id="UP000245667"/>
    </source>
</evidence>
<feature type="signal peptide" evidence="1">
    <location>
        <begin position="1"/>
        <end position="25"/>
    </location>
</feature>
<dbReference type="PROSITE" id="PS50093">
    <property type="entry name" value="PKD"/>
    <property type="match status" value="1"/>
</dbReference>
<evidence type="ECO:0000313" key="3">
    <source>
        <dbReference type="EMBL" id="MBD1261008.1"/>
    </source>
</evidence>
<dbReference type="EMBL" id="QGGQ01000004">
    <property type="protein sequence ID" value="PWK23751.1"/>
    <property type="molecule type" value="Genomic_DNA"/>
</dbReference>
<keyword evidence="1" id="KW-0732">Signal</keyword>
<dbReference type="Pfam" id="PF18911">
    <property type="entry name" value="PKD_4"/>
    <property type="match status" value="1"/>
</dbReference>
<feature type="domain" description="PKD" evidence="2">
    <location>
        <begin position="55"/>
        <end position="104"/>
    </location>
</feature>
<reference evidence="3 6" key="2">
    <citation type="submission" date="2020-07" db="EMBL/GenBank/DDBJ databases">
        <title>The draft genome sequence of Maribacter polysiphoniae KCTC 22021.</title>
        <authorList>
            <person name="Mu L."/>
        </authorList>
    </citation>
    <scope>NUCLEOTIDE SEQUENCE [LARGE SCALE GENOMIC DNA]</scope>
    <source>
        <strain evidence="3 6">KCTC 22021</strain>
    </source>
</reference>
<dbReference type="SMART" id="SM00089">
    <property type="entry name" value="PKD"/>
    <property type="match status" value="1"/>
</dbReference>
<protein>
    <submittedName>
        <fullName evidence="4">PKD domain-containing protein</fullName>
    </submittedName>
</protein>
<dbReference type="Proteomes" id="UP000651837">
    <property type="component" value="Unassembled WGS sequence"/>
</dbReference>
<evidence type="ECO:0000313" key="4">
    <source>
        <dbReference type="EMBL" id="PWK23751.1"/>
    </source>
</evidence>
<proteinExistence type="predicted"/>
<dbReference type="EMBL" id="JACWLN010000004">
    <property type="protein sequence ID" value="MBD1261008.1"/>
    <property type="molecule type" value="Genomic_DNA"/>
</dbReference>
<sequence length="316" mass="33882">MRKKYVYLLSGLCFSVLLTIVSCNTDDDEAKSVIPFTADIYHSVKGKKVAFHGLTNNAASWKWDFGDGTESSEQNPVHVYGEAGYYTAVLTVTDNSGATIAKEVELALDITPYVLLTGGANDTDGKTWRISNGHSGNDYFANSDADLSPFEGAPNPLPGGIFGSGLGMAEVYEDEFTFYFDGSYGHDVKDDGAAFSGLLYQFVTTGGAGIVNDGGSDFGLCTGLFEPETDATFTYAENDTMTTSSVYGEGGAISYEGVTTLDFSGNEFIGLKDFENKVILQDISSNSMRLVMFLAASQDYIGINTNAVILTFETVE</sequence>
<keyword evidence="6" id="KW-1185">Reference proteome</keyword>
<dbReference type="InterPro" id="IPR013783">
    <property type="entry name" value="Ig-like_fold"/>
</dbReference>
<dbReference type="RefSeq" id="WP_109650655.1">
    <property type="nucleotide sequence ID" value="NZ_JACWLN010000004.1"/>
</dbReference>
<dbReference type="CDD" id="cd00146">
    <property type="entry name" value="PKD"/>
    <property type="match status" value="1"/>
</dbReference>
<evidence type="ECO:0000259" key="2">
    <source>
        <dbReference type="PROSITE" id="PS50093"/>
    </source>
</evidence>
<dbReference type="SUPFAM" id="SSF49299">
    <property type="entry name" value="PKD domain"/>
    <property type="match status" value="1"/>
</dbReference>
<dbReference type="InterPro" id="IPR022409">
    <property type="entry name" value="PKD/Chitinase_dom"/>
</dbReference>
<dbReference type="AlphaFoldDB" id="A0A316E063"/>
<dbReference type="Proteomes" id="UP000245667">
    <property type="component" value="Unassembled WGS sequence"/>
</dbReference>
<dbReference type="OrthoDB" id="1491481at2"/>
<feature type="chain" id="PRO_5016303181" evidence="1">
    <location>
        <begin position="26"/>
        <end position="316"/>
    </location>
</feature>
<organism evidence="4 5">
    <name type="scientific">Maribacter polysiphoniae</name>
    <dbReference type="NCBI Taxonomy" id="429344"/>
    <lineage>
        <taxon>Bacteria</taxon>
        <taxon>Pseudomonadati</taxon>
        <taxon>Bacteroidota</taxon>
        <taxon>Flavobacteriia</taxon>
        <taxon>Flavobacteriales</taxon>
        <taxon>Flavobacteriaceae</taxon>
        <taxon>Maribacter</taxon>
    </lineage>
</organism>
<accession>A0A316E063</accession>
<comment type="caution">
    <text evidence="4">The sequence shown here is derived from an EMBL/GenBank/DDBJ whole genome shotgun (WGS) entry which is preliminary data.</text>
</comment>
<dbReference type="Gene3D" id="2.60.40.10">
    <property type="entry name" value="Immunoglobulins"/>
    <property type="match status" value="1"/>
</dbReference>
<name>A0A316E063_9FLAO</name>
<dbReference type="InterPro" id="IPR035986">
    <property type="entry name" value="PKD_dom_sf"/>
</dbReference>
<evidence type="ECO:0000313" key="6">
    <source>
        <dbReference type="Proteomes" id="UP000651837"/>
    </source>
</evidence>
<dbReference type="PROSITE" id="PS51257">
    <property type="entry name" value="PROKAR_LIPOPROTEIN"/>
    <property type="match status" value="1"/>
</dbReference>
<evidence type="ECO:0000256" key="1">
    <source>
        <dbReference type="SAM" id="SignalP"/>
    </source>
</evidence>